<accession>A0A0E9SP74</accession>
<feature type="region of interest" description="Disordered" evidence="1">
    <location>
        <begin position="1"/>
        <end position="22"/>
    </location>
</feature>
<sequence length="22" mass="2342">MQHGDFPRSPATLKGNPGDQTS</sequence>
<name>A0A0E9SP74_ANGAN</name>
<dbReference type="AlphaFoldDB" id="A0A0E9SP74"/>
<reference evidence="2" key="2">
    <citation type="journal article" date="2015" name="Fish Shellfish Immunol.">
        <title>Early steps in the European eel (Anguilla anguilla)-Vibrio vulnificus interaction in the gills: Role of the RtxA13 toxin.</title>
        <authorList>
            <person name="Callol A."/>
            <person name="Pajuelo D."/>
            <person name="Ebbesson L."/>
            <person name="Teles M."/>
            <person name="MacKenzie S."/>
            <person name="Amaro C."/>
        </authorList>
    </citation>
    <scope>NUCLEOTIDE SEQUENCE</scope>
</reference>
<dbReference type="EMBL" id="GBXM01066289">
    <property type="protein sequence ID" value="JAH42288.1"/>
    <property type="molecule type" value="Transcribed_RNA"/>
</dbReference>
<protein>
    <submittedName>
        <fullName evidence="2">Uncharacterized protein</fullName>
    </submittedName>
</protein>
<organism evidence="2">
    <name type="scientific">Anguilla anguilla</name>
    <name type="common">European freshwater eel</name>
    <name type="synonym">Muraena anguilla</name>
    <dbReference type="NCBI Taxonomy" id="7936"/>
    <lineage>
        <taxon>Eukaryota</taxon>
        <taxon>Metazoa</taxon>
        <taxon>Chordata</taxon>
        <taxon>Craniata</taxon>
        <taxon>Vertebrata</taxon>
        <taxon>Euteleostomi</taxon>
        <taxon>Actinopterygii</taxon>
        <taxon>Neopterygii</taxon>
        <taxon>Teleostei</taxon>
        <taxon>Anguilliformes</taxon>
        <taxon>Anguillidae</taxon>
        <taxon>Anguilla</taxon>
    </lineage>
</organism>
<reference evidence="2" key="1">
    <citation type="submission" date="2014-11" db="EMBL/GenBank/DDBJ databases">
        <authorList>
            <person name="Amaro Gonzalez C."/>
        </authorList>
    </citation>
    <scope>NUCLEOTIDE SEQUENCE</scope>
</reference>
<evidence type="ECO:0000256" key="1">
    <source>
        <dbReference type="SAM" id="MobiDB-lite"/>
    </source>
</evidence>
<proteinExistence type="predicted"/>
<evidence type="ECO:0000313" key="2">
    <source>
        <dbReference type="EMBL" id="JAH42288.1"/>
    </source>
</evidence>